<dbReference type="PANTHER" id="PTHR37299">
    <property type="entry name" value="TRANSCRIPTIONAL REGULATOR-RELATED"/>
    <property type="match status" value="1"/>
</dbReference>
<protein>
    <submittedName>
        <fullName evidence="4">Response regulator transcription factor</fullName>
    </submittedName>
</protein>
<dbReference type="EMBL" id="VOOR01000014">
    <property type="protein sequence ID" value="TXB63610.1"/>
    <property type="molecule type" value="Genomic_DNA"/>
</dbReference>
<keyword evidence="5" id="KW-1185">Reference proteome</keyword>
<evidence type="ECO:0000259" key="3">
    <source>
        <dbReference type="PROSITE" id="PS50930"/>
    </source>
</evidence>
<dbReference type="InterPro" id="IPR001789">
    <property type="entry name" value="Sig_transdc_resp-reg_receiver"/>
</dbReference>
<dbReference type="InterPro" id="IPR007492">
    <property type="entry name" value="LytTR_DNA-bd_dom"/>
</dbReference>
<dbReference type="Gene3D" id="2.40.50.1020">
    <property type="entry name" value="LytTr DNA-binding domain"/>
    <property type="match status" value="1"/>
</dbReference>
<proteinExistence type="predicted"/>
<dbReference type="Proteomes" id="UP000321580">
    <property type="component" value="Unassembled WGS sequence"/>
</dbReference>
<dbReference type="SMART" id="SM00850">
    <property type="entry name" value="LytTR"/>
    <property type="match status" value="1"/>
</dbReference>
<dbReference type="SUPFAM" id="SSF52172">
    <property type="entry name" value="CheY-like"/>
    <property type="match status" value="1"/>
</dbReference>
<evidence type="ECO:0000313" key="5">
    <source>
        <dbReference type="Proteomes" id="UP000321580"/>
    </source>
</evidence>
<comment type="caution">
    <text evidence="4">The sequence shown here is derived from an EMBL/GenBank/DDBJ whole genome shotgun (WGS) entry which is preliminary data.</text>
</comment>
<dbReference type="RefSeq" id="WP_147167080.1">
    <property type="nucleotide sequence ID" value="NZ_VOOR01000014.1"/>
</dbReference>
<accession>A0A5C6RPJ7</accession>
<evidence type="ECO:0000256" key="1">
    <source>
        <dbReference type="PROSITE-ProRule" id="PRU00169"/>
    </source>
</evidence>
<feature type="modified residue" description="4-aspartylphosphate" evidence="1">
    <location>
        <position position="56"/>
    </location>
</feature>
<gene>
    <name evidence="4" type="ORF">FRY97_08790</name>
</gene>
<dbReference type="Gene3D" id="3.40.50.2300">
    <property type="match status" value="1"/>
</dbReference>
<dbReference type="GO" id="GO:0000156">
    <property type="term" value="F:phosphorelay response regulator activity"/>
    <property type="evidence" value="ECO:0007669"/>
    <property type="project" value="InterPro"/>
</dbReference>
<dbReference type="InterPro" id="IPR046947">
    <property type="entry name" value="LytR-like"/>
</dbReference>
<dbReference type="Pfam" id="PF04397">
    <property type="entry name" value="LytTR"/>
    <property type="match status" value="1"/>
</dbReference>
<dbReference type="OrthoDB" id="1646880at2"/>
<dbReference type="GO" id="GO:0003677">
    <property type="term" value="F:DNA binding"/>
    <property type="evidence" value="ECO:0007669"/>
    <property type="project" value="InterPro"/>
</dbReference>
<dbReference type="PROSITE" id="PS50930">
    <property type="entry name" value="HTH_LYTTR"/>
    <property type="match status" value="1"/>
</dbReference>
<reference evidence="4 5" key="1">
    <citation type="submission" date="2019-08" db="EMBL/GenBank/DDBJ databases">
        <title>Genome of Phaeodactylibacter luteus.</title>
        <authorList>
            <person name="Bowman J.P."/>
        </authorList>
    </citation>
    <scope>NUCLEOTIDE SEQUENCE [LARGE SCALE GENOMIC DNA]</scope>
    <source>
        <strain evidence="4 5">KCTC 42180</strain>
    </source>
</reference>
<dbReference type="AlphaFoldDB" id="A0A5C6RPJ7"/>
<sequence>MKKIRTLIVDDEPLARARIARLLSTYPFIHILGECKNGKEALQSIKNFQPDLVFLDIQMPDFNGFDLLSHPDLQQLPFIIFVTAYNQYALKAFDVKAVDYLLKPYDNERFEQALLHAQEQINQKEEAALHQKMVQLLDQHRKQQEEKLFYIEIREKGRNISVCTTDISYFEADGNYLVVHTPEKKHLIRQTLQALSEELPSGQFLRIHRSLLVNANFIADVIYEGNNQYTIVLNSGLRLASSRSFRDEIHRYLDEKGN</sequence>
<organism evidence="4 5">
    <name type="scientific">Phaeodactylibacter luteus</name>
    <dbReference type="NCBI Taxonomy" id="1564516"/>
    <lineage>
        <taxon>Bacteria</taxon>
        <taxon>Pseudomonadati</taxon>
        <taxon>Bacteroidota</taxon>
        <taxon>Saprospiria</taxon>
        <taxon>Saprospirales</taxon>
        <taxon>Haliscomenobacteraceae</taxon>
        <taxon>Phaeodactylibacter</taxon>
    </lineage>
</organism>
<evidence type="ECO:0000259" key="2">
    <source>
        <dbReference type="PROSITE" id="PS50110"/>
    </source>
</evidence>
<dbReference type="InterPro" id="IPR011006">
    <property type="entry name" value="CheY-like_superfamily"/>
</dbReference>
<feature type="domain" description="HTH LytTR-type" evidence="3">
    <location>
        <begin position="151"/>
        <end position="255"/>
    </location>
</feature>
<dbReference type="Pfam" id="PF00072">
    <property type="entry name" value="Response_reg"/>
    <property type="match status" value="1"/>
</dbReference>
<keyword evidence="1" id="KW-0597">Phosphoprotein</keyword>
<name>A0A5C6RPJ7_9BACT</name>
<evidence type="ECO:0000313" key="4">
    <source>
        <dbReference type="EMBL" id="TXB63610.1"/>
    </source>
</evidence>
<dbReference type="SMART" id="SM00448">
    <property type="entry name" value="REC"/>
    <property type="match status" value="1"/>
</dbReference>
<dbReference type="PROSITE" id="PS50110">
    <property type="entry name" value="RESPONSE_REGULATORY"/>
    <property type="match status" value="1"/>
</dbReference>
<dbReference type="PANTHER" id="PTHR37299:SF1">
    <property type="entry name" value="STAGE 0 SPORULATION PROTEIN A HOMOLOG"/>
    <property type="match status" value="1"/>
</dbReference>
<feature type="domain" description="Response regulatory" evidence="2">
    <location>
        <begin position="5"/>
        <end position="118"/>
    </location>
</feature>